<dbReference type="eggNOG" id="COG2755">
    <property type="taxonomic scope" value="Bacteria"/>
</dbReference>
<evidence type="ECO:0000313" key="4">
    <source>
        <dbReference type="Proteomes" id="UP000000852"/>
    </source>
</evidence>
<feature type="signal peptide" evidence="1">
    <location>
        <begin position="1"/>
        <end position="30"/>
    </location>
</feature>
<dbReference type="SUPFAM" id="SSF52266">
    <property type="entry name" value="SGNH hydrolase"/>
    <property type="match status" value="1"/>
</dbReference>
<organism evidence="3 4">
    <name type="scientific">Pedobacter heparinus (strain ATCC 13125 / DSM 2366 / CIP 104194 / JCM 7457 / NBRC 12017 / NCIMB 9290 / NRRL B-14731 / HIM 762-3)</name>
    <dbReference type="NCBI Taxonomy" id="485917"/>
    <lineage>
        <taxon>Bacteria</taxon>
        <taxon>Pseudomonadati</taxon>
        <taxon>Bacteroidota</taxon>
        <taxon>Sphingobacteriia</taxon>
        <taxon>Sphingobacteriales</taxon>
        <taxon>Sphingobacteriaceae</taxon>
        <taxon>Pedobacter</taxon>
    </lineage>
</organism>
<dbReference type="RefSeq" id="WP_015809382.1">
    <property type="nucleotide sequence ID" value="NC_013061.1"/>
</dbReference>
<gene>
    <name evidence="3" type="ordered locus">Phep_3582</name>
</gene>
<feature type="chain" id="PRO_5002971745" evidence="1">
    <location>
        <begin position="31"/>
        <end position="241"/>
    </location>
</feature>
<keyword evidence="4" id="KW-1185">Reference proteome</keyword>
<dbReference type="PANTHER" id="PTHR30383:SF5">
    <property type="entry name" value="SGNH HYDROLASE-TYPE ESTERASE DOMAIN-CONTAINING PROTEIN"/>
    <property type="match status" value="1"/>
</dbReference>
<accession>C6XTJ5</accession>
<dbReference type="Proteomes" id="UP000000852">
    <property type="component" value="Chromosome"/>
</dbReference>
<dbReference type="Gene3D" id="3.40.50.1110">
    <property type="entry name" value="SGNH hydrolase"/>
    <property type="match status" value="1"/>
</dbReference>
<name>C6XTJ5_PEDHD</name>
<dbReference type="HOGENOM" id="CLU_051989_5_2_10"/>
<dbReference type="InterPro" id="IPR051532">
    <property type="entry name" value="Ester_Hydrolysis_Enzymes"/>
</dbReference>
<dbReference type="AlphaFoldDB" id="C6XTJ5"/>
<protein>
    <submittedName>
        <fullName evidence="3">Lipolytic protein G-D-S-L family</fullName>
    </submittedName>
</protein>
<dbReference type="KEGG" id="phe:Phep_3582"/>
<evidence type="ECO:0000313" key="3">
    <source>
        <dbReference type="EMBL" id="ACU05773.1"/>
    </source>
</evidence>
<dbReference type="GO" id="GO:0004622">
    <property type="term" value="F:phosphatidylcholine lysophospholipase activity"/>
    <property type="evidence" value="ECO:0007669"/>
    <property type="project" value="TreeGrafter"/>
</dbReference>
<dbReference type="InterPro" id="IPR013830">
    <property type="entry name" value="SGNH_hydro"/>
</dbReference>
<dbReference type="InterPro" id="IPR036514">
    <property type="entry name" value="SGNH_hydro_sf"/>
</dbReference>
<reference evidence="3 4" key="1">
    <citation type="journal article" date="2009" name="Stand. Genomic Sci.">
        <title>Complete genome sequence of Pedobacter heparinus type strain (HIM 762-3).</title>
        <authorList>
            <person name="Han C."/>
            <person name="Spring S."/>
            <person name="Lapidus A."/>
            <person name="Del Rio T.G."/>
            <person name="Tice H."/>
            <person name="Copeland A."/>
            <person name="Cheng J.F."/>
            <person name="Lucas S."/>
            <person name="Chen F."/>
            <person name="Nolan M."/>
            <person name="Bruce D."/>
            <person name="Goodwin L."/>
            <person name="Pitluck S."/>
            <person name="Ivanova N."/>
            <person name="Mavromatis K."/>
            <person name="Mikhailova N."/>
            <person name="Pati A."/>
            <person name="Chen A."/>
            <person name="Palaniappan K."/>
            <person name="Land M."/>
            <person name="Hauser L."/>
            <person name="Chang Y.J."/>
            <person name="Jeffries C.C."/>
            <person name="Saunders E."/>
            <person name="Chertkov O."/>
            <person name="Brettin T."/>
            <person name="Goker M."/>
            <person name="Rohde M."/>
            <person name="Bristow J."/>
            <person name="Eisen J.A."/>
            <person name="Markowitz V."/>
            <person name="Hugenholtz P."/>
            <person name="Kyrpides N.C."/>
            <person name="Klenk H.P."/>
            <person name="Detter J.C."/>
        </authorList>
    </citation>
    <scope>NUCLEOTIDE SEQUENCE [LARGE SCALE GENOMIC DNA]</scope>
    <source>
        <strain evidence="4">ATCC 13125 / DSM 2366 / CIP 104194 / JCM 7457 / NBRC 12017 / NCIMB 9290 / NRRL B-14731 / HIM 762-3</strain>
    </source>
</reference>
<proteinExistence type="predicted"/>
<sequence length="241" mass="27227">MVRTESHCVKKIRFSISLLLIATIWTNSQAQDTLKIVAFGNSTTAPRKTVSKVYAVRLQDTLSQLGIASCVINAGVPGSHSGYIKDNNLHRVAHGMDRFEKDVLTNAPSWLVISFGINDAWQDNGKESPSRLSIEQYCNNLSYFIDQAKKSKIKPILMTPNPIGKKYESWRHKRLKKYMKATKRLAKQQEIPLVDVWALFYKNAFHQTDGVDVLLLDGMHPNDAGQKIMSDALIKIINQQK</sequence>
<dbReference type="PANTHER" id="PTHR30383">
    <property type="entry name" value="THIOESTERASE 1/PROTEASE 1/LYSOPHOSPHOLIPASE L1"/>
    <property type="match status" value="1"/>
</dbReference>
<dbReference type="STRING" id="485917.Phep_3582"/>
<dbReference type="EMBL" id="CP001681">
    <property type="protein sequence ID" value="ACU05773.1"/>
    <property type="molecule type" value="Genomic_DNA"/>
</dbReference>
<keyword evidence="1" id="KW-0732">Signal</keyword>
<evidence type="ECO:0000259" key="2">
    <source>
        <dbReference type="Pfam" id="PF13472"/>
    </source>
</evidence>
<feature type="domain" description="SGNH hydrolase-type esterase" evidence="2">
    <location>
        <begin position="38"/>
        <end position="228"/>
    </location>
</feature>
<dbReference type="OrthoDB" id="9786188at2"/>
<dbReference type="Pfam" id="PF13472">
    <property type="entry name" value="Lipase_GDSL_2"/>
    <property type="match status" value="1"/>
</dbReference>
<evidence type="ECO:0000256" key="1">
    <source>
        <dbReference type="SAM" id="SignalP"/>
    </source>
</evidence>